<proteinExistence type="predicted"/>
<evidence type="ECO:0000313" key="2">
    <source>
        <dbReference type="EMBL" id="NMD85376.1"/>
    </source>
</evidence>
<dbReference type="Pfam" id="PF07963">
    <property type="entry name" value="N_methyl"/>
    <property type="match status" value="1"/>
</dbReference>
<evidence type="ECO:0000256" key="1">
    <source>
        <dbReference type="SAM" id="Phobius"/>
    </source>
</evidence>
<comment type="caution">
    <text evidence="2">The sequence shown here is derived from an EMBL/GenBank/DDBJ whole genome shotgun (WGS) entry which is preliminary data.</text>
</comment>
<feature type="transmembrane region" description="Helical" evidence="1">
    <location>
        <begin position="53"/>
        <end position="74"/>
    </location>
</feature>
<keyword evidence="1" id="KW-1133">Transmembrane helix</keyword>
<name>A0A848AXC9_9BACT</name>
<dbReference type="InterPro" id="IPR045584">
    <property type="entry name" value="Pilin-like"/>
</dbReference>
<keyword evidence="1" id="KW-0812">Transmembrane</keyword>
<sequence length="315" mass="35125">MKFSQKVVCGVLKNGNAPPIVHIRENSQQWKQAENDETVGPDMNKRTKRNFTLIELLVVMLLMGVLMTLMLPAFKRMISGNKVEQLASNLKLGLEQAQSHAITSRRYVALILPNPKMGNYSKDQWLGGCRLAYVNKKRAKYSTDPDTNKPVITKKIHWEFTGWVPDLTWREPIDGAMLLWILNEKADHGSSGSTGTKYNTFKAGQALADAPTQVSDVDLKHLIDLEKYDSTNDTATQAAIIFSPYGGIVGNPDASSSAESYGNLRLVIVEAIASNGRDGTLIYSSRDSNNHPTNYMVLEINRFTGRTKYYPLPED</sequence>
<protein>
    <submittedName>
        <fullName evidence="2">Type II secretion system protein</fullName>
    </submittedName>
</protein>
<dbReference type="EMBL" id="JABAEW010000002">
    <property type="protein sequence ID" value="NMD85376.1"/>
    <property type="molecule type" value="Genomic_DNA"/>
</dbReference>
<evidence type="ECO:0000313" key="3">
    <source>
        <dbReference type="Proteomes" id="UP000576225"/>
    </source>
</evidence>
<dbReference type="RefSeq" id="WP_168961412.1">
    <property type="nucleotide sequence ID" value="NZ_JABAEW010000002.1"/>
</dbReference>
<gene>
    <name evidence="2" type="ORF">HF882_02135</name>
</gene>
<accession>A0A848AXC9</accession>
<dbReference type="Gene3D" id="3.30.700.10">
    <property type="entry name" value="Glycoprotein, Type 4 Pilin"/>
    <property type="match status" value="1"/>
</dbReference>
<dbReference type="Proteomes" id="UP000576225">
    <property type="component" value="Unassembled WGS sequence"/>
</dbReference>
<reference evidence="2 3" key="1">
    <citation type="submission" date="2020-04" db="EMBL/GenBank/DDBJ databases">
        <authorList>
            <person name="Hitch T.C.A."/>
            <person name="Wylensek D."/>
            <person name="Clavel T."/>
        </authorList>
    </citation>
    <scope>NUCLEOTIDE SEQUENCE [LARGE SCALE GENOMIC DNA]</scope>
    <source>
        <strain evidence="2 3">COR2-253-APC-1A</strain>
    </source>
</reference>
<keyword evidence="1" id="KW-0472">Membrane</keyword>
<organism evidence="2 3">
    <name type="scientific">Victivallis vadensis</name>
    <dbReference type="NCBI Taxonomy" id="172901"/>
    <lineage>
        <taxon>Bacteria</taxon>
        <taxon>Pseudomonadati</taxon>
        <taxon>Lentisphaerota</taxon>
        <taxon>Lentisphaeria</taxon>
        <taxon>Victivallales</taxon>
        <taxon>Victivallaceae</taxon>
        <taxon>Victivallis</taxon>
    </lineage>
</organism>
<dbReference type="SUPFAM" id="SSF54523">
    <property type="entry name" value="Pili subunits"/>
    <property type="match status" value="1"/>
</dbReference>
<dbReference type="InterPro" id="IPR012902">
    <property type="entry name" value="N_methyl_site"/>
</dbReference>
<dbReference type="AlphaFoldDB" id="A0A848AXC9"/>